<name>A0A2S8BEW8_9MYCO</name>
<organism evidence="3 4">
    <name type="scientific">Mycobacterium talmoniae</name>
    <dbReference type="NCBI Taxonomy" id="1858794"/>
    <lineage>
        <taxon>Bacteria</taxon>
        <taxon>Bacillati</taxon>
        <taxon>Actinomycetota</taxon>
        <taxon>Actinomycetes</taxon>
        <taxon>Mycobacteriales</taxon>
        <taxon>Mycobacteriaceae</taxon>
        <taxon>Mycobacterium</taxon>
    </lineage>
</organism>
<dbReference type="AlphaFoldDB" id="A0A2S8BEW8"/>
<evidence type="ECO:0000256" key="1">
    <source>
        <dbReference type="SAM" id="MobiDB-lite"/>
    </source>
</evidence>
<evidence type="ECO:0000259" key="2">
    <source>
        <dbReference type="Pfam" id="PF23918"/>
    </source>
</evidence>
<protein>
    <recommendedName>
        <fullName evidence="2">DUF7257 domain-containing protein</fullName>
    </recommendedName>
</protein>
<dbReference type="Pfam" id="PF23918">
    <property type="entry name" value="DUF7257"/>
    <property type="match status" value="1"/>
</dbReference>
<sequence>MTYPVASTPVPSVHQAPGSSLNKLPFTPQQIEAFGVAIMDEFLAQVLLAVSNIQVFGQKPFAGLQTWAQQLEQQASNALATATGAQTTANTANTNASSALSQLQSLISGVEGTVITDVTNAINTAKSDATTAATNIENLLTNAGQETASALGSFISGLIGPNSPLNAANLVGQLFPAQIGPVSISSLVNEVSQLLSSTDFSSADEVDGGGIWSVANGAVTATANGSQIQLFSPGSIPVSPGQVYNLAATALWSGVTGGTDAISLMVAPYSGTTPGTLASIAQVDNPAASSTGTALSGSYTVPASGVDSIRLVFSINTSATAGSVSFKAPSAQLQQTLIPQNFVNELETDLSNVGTDIQDTWNNFVGTVQGDASIVGQTVADFGNAVQSWIDGIRQAISGTSETGASAATAATALGGLTSTVQSLQASVAAVQNAQNTVSSAVSLADTPSTGTVTTSDWGPDWTMRGNGTVDRSATAFQWIDSGNSPRQRWGTYTTATAGDLQRAGYIFDSLMESPLAGSSGNCGNALTVRSSADGTTCVYARNYYDHVELGYMSGGTMTAWTTASVAPNSGSLWELVAGSATDPYAFTVLQNGQTVLTYSDATNKQSQMGASYRYGGMGMLSDTRYSGESTPGGIKSWRLADDVTLGTPASSIQVRCTTGDQGAPTSGTVSVLQGGYDTVDFQSPDLGWAFASSEIKATYAGLYMVRISLGITTSGNVAPVLVLNGSTQIYGAFYNVGVSNAVISDTFTLWLNAGDYVQPAIYVVSGSPHVTGTSYRTTFSVVRVPPLTAAQAA</sequence>
<dbReference type="InterPro" id="IPR055681">
    <property type="entry name" value="DUF7257"/>
</dbReference>
<comment type="caution">
    <text evidence="3">The sequence shown here is derived from an EMBL/GenBank/DDBJ whole genome shotgun (WGS) entry which is preliminary data.</text>
</comment>
<accession>A0A2S8BEW8</accession>
<feature type="region of interest" description="Disordered" evidence="1">
    <location>
        <begin position="1"/>
        <end position="21"/>
    </location>
</feature>
<dbReference type="InterPro" id="IPR008983">
    <property type="entry name" value="Tumour_necrosis_fac-like_dom"/>
</dbReference>
<dbReference type="EMBL" id="PPEA01000660">
    <property type="protein sequence ID" value="PQM45210.1"/>
    <property type="molecule type" value="Genomic_DNA"/>
</dbReference>
<feature type="domain" description="DUF7257" evidence="2">
    <location>
        <begin position="420"/>
        <end position="645"/>
    </location>
</feature>
<evidence type="ECO:0000313" key="4">
    <source>
        <dbReference type="Proteomes" id="UP000238296"/>
    </source>
</evidence>
<evidence type="ECO:0000313" key="3">
    <source>
        <dbReference type="EMBL" id="PQM45210.1"/>
    </source>
</evidence>
<proteinExistence type="predicted"/>
<dbReference type="Gene3D" id="2.60.120.40">
    <property type="match status" value="1"/>
</dbReference>
<dbReference type="Proteomes" id="UP000238296">
    <property type="component" value="Unassembled WGS sequence"/>
</dbReference>
<reference evidence="3 4" key="1">
    <citation type="journal article" date="2017" name="Int. J. Syst. Evol. Microbiol.">
        <title>Mycobacterium talmoniae sp. nov., a slowly growing mycobacterium isolated from human respiratory samples.</title>
        <authorList>
            <person name="Davidson R.M."/>
            <person name="DeGroote M.A."/>
            <person name="Marola J.L."/>
            <person name="Buss S."/>
            <person name="Jones V."/>
            <person name="McNeil M.R."/>
            <person name="Freifeld A.G."/>
            <person name="Elaine Epperson L."/>
            <person name="Hasan N.A."/>
            <person name="Jackson M."/>
            <person name="Iwen P.C."/>
            <person name="Salfinger M."/>
            <person name="Strong M."/>
        </authorList>
    </citation>
    <scope>NUCLEOTIDE SEQUENCE [LARGE SCALE GENOMIC DNA]</scope>
    <source>
        <strain evidence="3 4">ATCC BAA-2683</strain>
    </source>
</reference>
<gene>
    <name evidence="3" type="ORF">C1Y40_04636</name>
</gene>